<dbReference type="Proteomes" id="UP000658382">
    <property type="component" value="Unassembled WGS sequence"/>
</dbReference>
<keyword evidence="2" id="KW-1133">Transmembrane helix</keyword>
<evidence type="ECO:0000259" key="3">
    <source>
        <dbReference type="Pfam" id="PF26347"/>
    </source>
</evidence>
<keyword evidence="2" id="KW-0812">Transmembrane</keyword>
<feature type="transmembrane region" description="Helical" evidence="2">
    <location>
        <begin position="12"/>
        <end position="33"/>
    </location>
</feature>
<keyword evidence="2" id="KW-0472">Membrane</keyword>
<dbReference type="InterPro" id="IPR048198">
    <property type="entry name" value="YtrI"/>
</dbReference>
<feature type="domain" description="Sporulation membrane protein YtrI C-terminal" evidence="3">
    <location>
        <begin position="81"/>
        <end position="163"/>
    </location>
</feature>
<keyword evidence="5" id="KW-1185">Reference proteome</keyword>
<evidence type="ECO:0000256" key="1">
    <source>
        <dbReference type="SAM" id="Coils"/>
    </source>
</evidence>
<name>A0A917PXE4_9BACI</name>
<dbReference type="RefSeq" id="WP_188632871.1">
    <property type="nucleotide sequence ID" value="NZ_BMNQ01000024.1"/>
</dbReference>
<comment type="caution">
    <text evidence="4">The sequence shown here is derived from an EMBL/GenBank/DDBJ whole genome shotgun (WGS) entry which is preliminary data.</text>
</comment>
<organism evidence="4 5">
    <name type="scientific">Lentibacillus kapialis</name>
    <dbReference type="NCBI Taxonomy" id="340214"/>
    <lineage>
        <taxon>Bacteria</taxon>
        <taxon>Bacillati</taxon>
        <taxon>Bacillota</taxon>
        <taxon>Bacilli</taxon>
        <taxon>Bacillales</taxon>
        <taxon>Bacillaceae</taxon>
        <taxon>Lentibacillus</taxon>
    </lineage>
</organism>
<proteinExistence type="predicted"/>
<dbReference type="NCBIfam" id="NF041479">
    <property type="entry name" value="spor_membprot_YtrI"/>
    <property type="match status" value="1"/>
</dbReference>
<reference evidence="4" key="1">
    <citation type="journal article" date="2014" name="Int. J. Syst. Evol. Microbiol.">
        <title>Complete genome sequence of Corynebacterium casei LMG S-19264T (=DSM 44701T), isolated from a smear-ripened cheese.</title>
        <authorList>
            <consortium name="US DOE Joint Genome Institute (JGI-PGF)"/>
            <person name="Walter F."/>
            <person name="Albersmeier A."/>
            <person name="Kalinowski J."/>
            <person name="Ruckert C."/>
        </authorList>
    </citation>
    <scope>NUCLEOTIDE SEQUENCE</scope>
    <source>
        <strain evidence="4">JCM 12580</strain>
    </source>
</reference>
<gene>
    <name evidence="4" type="ORF">GCM10007063_19090</name>
</gene>
<dbReference type="EMBL" id="BMNQ01000024">
    <property type="protein sequence ID" value="GGJ96821.1"/>
    <property type="molecule type" value="Genomic_DNA"/>
</dbReference>
<sequence length="166" mass="18921">MHIPPYYKKKSVQRFLAGAFAGAVFSYFIFIYMHGSMYGELLAENRNLKSEVTELKNQNEALLEDNENLDEKSKEPIKVETIDISITNEEDLPDSLIIHDLEELIKEEITHIVGKDVSIISESDGLLKATIENKDFTVDDFTYQFTVDTLIIHHTVKLAVEAEIAE</sequence>
<reference evidence="4" key="2">
    <citation type="submission" date="2020-09" db="EMBL/GenBank/DDBJ databases">
        <authorList>
            <person name="Sun Q."/>
            <person name="Ohkuma M."/>
        </authorList>
    </citation>
    <scope>NUCLEOTIDE SEQUENCE</scope>
    <source>
        <strain evidence="4">JCM 12580</strain>
    </source>
</reference>
<dbReference type="Pfam" id="PF26347">
    <property type="entry name" value="YtrI_sporulation"/>
    <property type="match status" value="1"/>
</dbReference>
<evidence type="ECO:0000256" key="2">
    <source>
        <dbReference type="SAM" id="Phobius"/>
    </source>
</evidence>
<feature type="coiled-coil region" evidence="1">
    <location>
        <begin position="38"/>
        <end position="75"/>
    </location>
</feature>
<dbReference type="AlphaFoldDB" id="A0A917PXE4"/>
<accession>A0A917PXE4</accession>
<protein>
    <recommendedName>
        <fullName evidence="3">Sporulation membrane protein YtrI C-terminal domain-containing protein</fullName>
    </recommendedName>
</protein>
<keyword evidence="1" id="KW-0175">Coiled coil</keyword>
<dbReference type="InterPro" id="IPR058620">
    <property type="entry name" value="YtrI_C"/>
</dbReference>
<evidence type="ECO:0000313" key="5">
    <source>
        <dbReference type="Proteomes" id="UP000658382"/>
    </source>
</evidence>
<evidence type="ECO:0000313" key="4">
    <source>
        <dbReference type="EMBL" id="GGJ96821.1"/>
    </source>
</evidence>